<dbReference type="AlphaFoldDB" id="A0AAV0RY23"/>
<dbReference type="EMBL" id="CAMGYJ010000011">
    <property type="protein sequence ID" value="CAI0625767.1"/>
    <property type="molecule type" value="Genomic_DNA"/>
</dbReference>
<gene>
    <name evidence="1" type="ORF">LITE_LOCUS50572</name>
</gene>
<proteinExistence type="predicted"/>
<keyword evidence="2" id="KW-1185">Reference proteome</keyword>
<reference evidence="1" key="1">
    <citation type="submission" date="2022-08" db="EMBL/GenBank/DDBJ databases">
        <authorList>
            <person name="Gutierrez-Valencia J."/>
        </authorList>
    </citation>
    <scope>NUCLEOTIDE SEQUENCE</scope>
</reference>
<name>A0AAV0RY23_9ROSI</name>
<protein>
    <submittedName>
        <fullName evidence="1">Uncharacterized protein</fullName>
    </submittedName>
</protein>
<dbReference type="Proteomes" id="UP001154282">
    <property type="component" value="Unassembled WGS sequence"/>
</dbReference>
<accession>A0AAV0RY23</accession>
<evidence type="ECO:0000313" key="2">
    <source>
        <dbReference type="Proteomes" id="UP001154282"/>
    </source>
</evidence>
<comment type="caution">
    <text evidence="1">The sequence shown here is derived from an EMBL/GenBank/DDBJ whole genome shotgun (WGS) entry which is preliminary data.</text>
</comment>
<evidence type="ECO:0000313" key="1">
    <source>
        <dbReference type="EMBL" id="CAI0625767.1"/>
    </source>
</evidence>
<sequence length="92" mass="9944">MCLFVKVADQQGGSSGGGDSYFPPFTSSSSSSYPAAIRMLLKVAVIDKKMKPFCRFRTPHKISLLPISVINSNSAIPIRISSKLRGRGIRGI</sequence>
<organism evidence="1 2">
    <name type="scientific">Linum tenue</name>
    <dbReference type="NCBI Taxonomy" id="586396"/>
    <lineage>
        <taxon>Eukaryota</taxon>
        <taxon>Viridiplantae</taxon>
        <taxon>Streptophyta</taxon>
        <taxon>Embryophyta</taxon>
        <taxon>Tracheophyta</taxon>
        <taxon>Spermatophyta</taxon>
        <taxon>Magnoliopsida</taxon>
        <taxon>eudicotyledons</taxon>
        <taxon>Gunneridae</taxon>
        <taxon>Pentapetalae</taxon>
        <taxon>rosids</taxon>
        <taxon>fabids</taxon>
        <taxon>Malpighiales</taxon>
        <taxon>Linaceae</taxon>
        <taxon>Linum</taxon>
    </lineage>
</organism>